<keyword evidence="3" id="KW-1185">Reference proteome</keyword>
<evidence type="ECO:0000256" key="1">
    <source>
        <dbReference type="SAM" id="MobiDB-lite"/>
    </source>
</evidence>
<dbReference type="Proteomes" id="UP000265520">
    <property type="component" value="Unassembled WGS sequence"/>
</dbReference>
<sequence length="54" mass="5651">NGRDLSVDPEVLMGKMMDPSVVAATPIDNQLHSASSNKALSSTLASAPPEIQQM</sequence>
<protein>
    <submittedName>
        <fullName evidence="2">Uncharacterized protein</fullName>
    </submittedName>
</protein>
<feature type="non-terminal residue" evidence="2">
    <location>
        <position position="1"/>
    </location>
</feature>
<accession>A0A392RPF8</accession>
<proteinExistence type="predicted"/>
<feature type="region of interest" description="Disordered" evidence="1">
    <location>
        <begin position="33"/>
        <end position="54"/>
    </location>
</feature>
<comment type="caution">
    <text evidence="2">The sequence shown here is derived from an EMBL/GenBank/DDBJ whole genome shotgun (WGS) entry which is preliminary data.</text>
</comment>
<feature type="compositionally biased region" description="Polar residues" evidence="1">
    <location>
        <begin position="33"/>
        <end position="45"/>
    </location>
</feature>
<evidence type="ECO:0000313" key="3">
    <source>
        <dbReference type="Proteomes" id="UP000265520"/>
    </source>
</evidence>
<organism evidence="2 3">
    <name type="scientific">Trifolium medium</name>
    <dbReference type="NCBI Taxonomy" id="97028"/>
    <lineage>
        <taxon>Eukaryota</taxon>
        <taxon>Viridiplantae</taxon>
        <taxon>Streptophyta</taxon>
        <taxon>Embryophyta</taxon>
        <taxon>Tracheophyta</taxon>
        <taxon>Spermatophyta</taxon>
        <taxon>Magnoliopsida</taxon>
        <taxon>eudicotyledons</taxon>
        <taxon>Gunneridae</taxon>
        <taxon>Pentapetalae</taxon>
        <taxon>rosids</taxon>
        <taxon>fabids</taxon>
        <taxon>Fabales</taxon>
        <taxon>Fabaceae</taxon>
        <taxon>Papilionoideae</taxon>
        <taxon>50 kb inversion clade</taxon>
        <taxon>NPAAA clade</taxon>
        <taxon>Hologalegina</taxon>
        <taxon>IRL clade</taxon>
        <taxon>Trifolieae</taxon>
        <taxon>Trifolium</taxon>
    </lineage>
</organism>
<dbReference type="EMBL" id="LXQA010250648">
    <property type="protein sequence ID" value="MCI37984.1"/>
    <property type="molecule type" value="Genomic_DNA"/>
</dbReference>
<name>A0A392RPF8_9FABA</name>
<evidence type="ECO:0000313" key="2">
    <source>
        <dbReference type="EMBL" id="MCI37984.1"/>
    </source>
</evidence>
<dbReference type="AlphaFoldDB" id="A0A392RPF8"/>
<reference evidence="2 3" key="1">
    <citation type="journal article" date="2018" name="Front. Plant Sci.">
        <title>Red Clover (Trifolium pratense) and Zigzag Clover (T. medium) - A Picture of Genomic Similarities and Differences.</title>
        <authorList>
            <person name="Dluhosova J."/>
            <person name="Istvanek J."/>
            <person name="Nedelnik J."/>
            <person name="Repkova J."/>
        </authorList>
    </citation>
    <scope>NUCLEOTIDE SEQUENCE [LARGE SCALE GENOMIC DNA]</scope>
    <source>
        <strain evidence="3">cv. 10/8</strain>
        <tissue evidence="2">Leaf</tissue>
    </source>
</reference>